<dbReference type="UniPathway" id="UPA00916">
    <property type="reaction ID" value="UER00889"/>
</dbReference>
<comment type="cofactor">
    <cofactor evidence="9">
        <name>Mg(2+)</name>
        <dbReference type="ChEBI" id="CHEBI:18420"/>
    </cofactor>
    <text evidence="9">Requires a divalent cation, most likely magnesium in vivo, as an electrophilic catalyst to aid phosphoryl group transfer. It is the chelate of the metal and the nucleotide that is the actual substrate.</text>
</comment>
<evidence type="ECO:0000256" key="6">
    <source>
        <dbReference type="ARBA" id="ARBA00022842"/>
    </source>
</evidence>
<feature type="domain" description="Carbohydrate kinase PfkB" evidence="11">
    <location>
        <begin position="4"/>
        <end position="297"/>
    </location>
</feature>
<evidence type="ECO:0000313" key="13">
    <source>
        <dbReference type="Proteomes" id="UP000192288"/>
    </source>
</evidence>
<dbReference type="GO" id="GO:0046872">
    <property type="term" value="F:metal ion binding"/>
    <property type="evidence" value="ECO:0007669"/>
    <property type="project" value="UniProtKB-KW"/>
</dbReference>
<organism evidence="12 13">
    <name type="scientific">Leuconostoc pseudomesenteroides</name>
    <dbReference type="NCBI Taxonomy" id="33968"/>
    <lineage>
        <taxon>Bacteria</taxon>
        <taxon>Bacillati</taxon>
        <taxon>Bacillota</taxon>
        <taxon>Bacilli</taxon>
        <taxon>Lactobacillales</taxon>
        <taxon>Lactobacillaceae</taxon>
        <taxon>Leuconostoc</taxon>
    </lineage>
</organism>
<feature type="binding site" evidence="9">
    <location>
        <position position="290"/>
    </location>
    <ligand>
        <name>K(+)</name>
        <dbReference type="ChEBI" id="CHEBI:29103"/>
    </ligand>
</feature>
<comment type="subcellular location">
    <subcellularLocation>
        <location evidence="9">Cytoplasm</location>
    </subcellularLocation>
</comment>
<comment type="similarity">
    <text evidence="9">Belongs to the carbohydrate kinase PfkB family. Ribokinase subfamily.</text>
</comment>
<keyword evidence="1 9" id="KW-0808">Transferase</keyword>
<dbReference type="InterPro" id="IPR011611">
    <property type="entry name" value="PfkB_dom"/>
</dbReference>
<keyword evidence="7 9" id="KW-0630">Potassium</keyword>
<dbReference type="InterPro" id="IPR002139">
    <property type="entry name" value="Ribo/fructo_kinase"/>
</dbReference>
<feature type="binding site" evidence="9">
    <location>
        <position position="294"/>
    </location>
    <ligand>
        <name>K(+)</name>
        <dbReference type="ChEBI" id="CHEBI:29103"/>
    </ligand>
</feature>
<evidence type="ECO:0000256" key="5">
    <source>
        <dbReference type="ARBA" id="ARBA00022840"/>
    </source>
</evidence>
<evidence type="ECO:0000256" key="8">
    <source>
        <dbReference type="ARBA" id="ARBA00023277"/>
    </source>
</evidence>
<comment type="caution">
    <text evidence="9">Lacks conserved residue(s) required for the propagation of feature annotation.</text>
</comment>
<keyword evidence="5 9" id="KW-0067">ATP-binding</keyword>
<dbReference type="InterPro" id="IPR029056">
    <property type="entry name" value="Ribokinase-like"/>
</dbReference>
<accession>A0A1X0VEQ7</accession>
<comment type="function">
    <text evidence="9">Catalyzes the phosphorylation of ribose at O-5 in a reaction requiring ATP and magnesium. The resulting D-ribose-5-phosphate can then be used either for sythesis of nucleotides, histidine, and tryptophan, or as a component of the pentose phosphate pathway.</text>
</comment>
<evidence type="ECO:0000256" key="10">
    <source>
        <dbReference type="NCBIfam" id="TIGR02152"/>
    </source>
</evidence>
<reference evidence="12 13" key="1">
    <citation type="journal article" date="2017" name="Front. Microbiol.">
        <title>Genomic Characterization of Dairy Associated Leuconostoc Species and Diversity of Leuconostocs in Undefined Mixed Mesophilic Starter Cultures.</title>
        <authorList>
            <person name="Frantzen C.A."/>
            <person name="Kot W."/>
            <person name="Pedersen T.B."/>
            <person name="Ardo Y.M."/>
            <person name="Broadbent J.R."/>
            <person name="Neve H."/>
            <person name="Hansen L.H."/>
            <person name="Dal Bello F."/>
            <person name="Ostlie H.M."/>
            <person name="Kleppen H.P."/>
            <person name="Vogensen F.K."/>
            <person name="Holo H."/>
        </authorList>
    </citation>
    <scope>NUCLEOTIDE SEQUENCE [LARGE SCALE GENOMIC DNA]</scope>
    <source>
        <strain evidence="12 13">LMGCF08</strain>
    </source>
</reference>
<gene>
    <name evidence="9" type="primary">rbsK</name>
    <name evidence="12" type="ORF">BMR96_03055</name>
</gene>
<evidence type="ECO:0000256" key="4">
    <source>
        <dbReference type="ARBA" id="ARBA00022777"/>
    </source>
</evidence>
<name>A0A1X0VEQ7_LEUPS</name>
<feature type="binding site" evidence="9">
    <location>
        <position position="185"/>
    </location>
    <ligand>
        <name>ATP</name>
        <dbReference type="ChEBI" id="CHEBI:30616"/>
    </ligand>
</feature>
<keyword evidence="3 9" id="KW-0547">Nucleotide-binding</keyword>
<keyword evidence="9" id="KW-0963">Cytoplasm</keyword>
<dbReference type="GO" id="GO:0005829">
    <property type="term" value="C:cytosol"/>
    <property type="evidence" value="ECO:0007669"/>
    <property type="project" value="TreeGrafter"/>
</dbReference>
<dbReference type="Proteomes" id="UP000192288">
    <property type="component" value="Unassembled WGS sequence"/>
</dbReference>
<dbReference type="Pfam" id="PF00294">
    <property type="entry name" value="PfkB"/>
    <property type="match status" value="1"/>
</dbReference>
<dbReference type="AlphaFoldDB" id="A0A1X0VEQ7"/>
<dbReference type="PANTHER" id="PTHR10584:SF166">
    <property type="entry name" value="RIBOKINASE"/>
    <property type="match status" value="1"/>
</dbReference>
<dbReference type="EC" id="2.7.1.15" evidence="9 10"/>
<evidence type="ECO:0000256" key="9">
    <source>
        <dbReference type="HAMAP-Rule" id="MF_01987"/>
    </source>
</evidence>
<feature type="binding site" evidence="9">
    <location>
        <position position="288"/>
    </location>
    <ligand>
        <name>K(+)</name>
        <dbReference type="ChEBI" id="CHEBI:29103"/>
    </ligand>
</feature>
<feature type="binding site" evidence="9">
    <location>
        <position position="248"/>
    </location>
    <ligand>
        <name>K(+)</name>
        <dbReference type="ChEBI" id="CHEBI:29103"/>
    </ligand>
</feature>
<dbReference type="SUPFAM" id="SSF53613">
    <property type="entry name" value="Ribokinase-like"/>
    <property type="match status" value="1"/>
</dbReference>
<comment type="activity regulation">
    <text evidence="9">Activated by a monovalent cation that binds near, but not in, the active site. The most likely occupant of the site in vivo is potassium. Ion binding induces a conformational change that may alter substrate affinity.</text>
</comment>
<comment type="caution">
    <text evidence="12">The sequence shown here is derived from an EMBL/GenBank/DDBJ whole genome shotgun (WGS) entry which is preliminary data.</text>
</comment>
<comment type="subunit">
    <text evidence="9">Homodimer.</text>
</comment>
<dbReference type="GO" id="GO:0004747">
    <property type="term" value="F:ribokinase activity"/>
    <property type="evidence" value="ECO:0007669"/>
    <property type="project" value="UniProtKB-UniRule"/>
</dbReference>
<feature type="binding site" evidence="9">
    <location>
        <begin position="40"/>
        <end position="44"/>
    </location>
    <ligand>
        <name>substrate</name>
    </ligand>
</feature>
<evidence type="ECO:0000256" key="2">
    <source>
        <dbReference type="ARBA" id="ARBA00022723"/>
    </source>
</evidence>
<dbReference type="eggNOG" id="COG0524">
    <property type="taxonomic scope" value="Bacteria"/>
</dbReference>
<dbReference type="PRINTS" id="PR00990">
    <property type="entry name" value="RIBOKINASE"/>
</dbReference>
<feature type="binding site" evidence="9">
    <location>
        <position position="140"/>
    </location>
    <ligand>
        <name>substrate</name>
    </ligand>
</feature>
<dbReference type="InterPro" id="IPR011877">
    <property type="entry name" value="Ribokinase"/>
</dbReference>
<evidence type="ECO:0000313" key="12">
    <source>
        <dbReference type="EMBL" id="ORI98193.1"/>
    </source>
</evidence>
<proteinExistence type="inferred from homology"/>
<feature type="binding site" evidence="9">
    <location>
        <position position="285"/>
    </location>
    <ligand>
        <name>K(+)</name>
        <dbReference type="ChEBI" id="CHEBI:29103"/>
    </ligand>
</feature>
<protein>
    <recommendedName>
        <fullName evidence="9 10">Ribokinase</fullName>
        <shortName evidence="9">RK</shortName>
        <ecNumber evidence="9 10">2.7.1.15</ecNumber>
    </recommendedName>
</protein>
<evidence type="ECO:0000256" key="3">
    <source>
        <dbReference type="ARBA" id="ARBA00022741"/>
    </source>
</evidence>
<evidence type="ECO:0000256" key="1">
    <source>
        <dbReference type="ARBA" id="ARBA00022679"/>
    </source>
</evidence>
<dbReference type="GO" id="GO:0005524">
    <property type="term" value="F:ATP binding"/>
    <property type="evidence" value="ECO:0007669"/>
    <property type="project" value="UniProtKB-UniRule"/>
</dbReference>
<keyword evidence="4 9" id="KW-0418">Kinase</keyword>
<dbReference type="STRING" id="33968.BMS77_06400"/>
<feature type="binding site" evidence="9">
    <location>
        <begin position="12"/>
        <end position="14"/>
    </location>
    <ligand>
        <name>substrate</name>
    </ligand>
</feature>
<keyword evidence="2 9" id="KW-0479">Metal-binding</keyword>
<dbReference type="NCBIfam" id="TIGR02152">
    <property type="entry name" value="D_ribokin_bact"/>
    <property type="match status" value="1"/>
</dbReference>
<dbReference type="RefSeq" id="WP_080519319.1">
    <property type="nucleotide sequence ID" value="NZ_MPLS01000007.1"/>
</dbReference>
<dbReference type="Gene3D" id="3.40.1190.20">
    <property type="match status" value="1"/>
</dbReference>
<dbReference type="PANTHER" id="PTHR10584">
    <property type="entry name" value="SUGAR KINASE"/>
    <property type="match status" value="1"/>
</dbReference>
<dbReference type="GO" id="GO:0019303">
    <property type="term" value="P:D-ribose catabolic process"/>
    <property type="evidence" value="ECO:0007669"/>
    <property type="project" value="UniProtKB-UniRule"/>
</dbReference>
<dbReference type="HAMAP" id="MF_01987">
    <property type="entry name" value="Ribokinase"/>
    <property type="match status" value="1"/>
</dbReference>
<comment type="pathway">
    <text evidence="9">Carbohydrate metabolism; D-ribose degradation; D-ribose 5-phosphate from beta-D-ribopyranose: step 2/2.</text>
</comment>
<keyword evidence="8 9" id="KW-0119">Carbohydrate metabolism</keyword>
<feature type="binding site" evidence="9">
    <location>
        <begin position="253"/>
        <end position="254"/>
    </location>
    <ligand>
        <name>ATP</name>
        <dbReference type="ChEBI" id="CHEBI:30616"/>
    </ligand>
</feature>
<dbReference type="CDD" id="cd01174">
    <property type="entry name" value="ribokinase"/>
    <property type="match status" value="1"/>
</dbReference>
<evidence type="ECO:0000259" key="11">
    <source>
        <dbReference type="Pfam" id="PF00294"/>
    </source>
</evidence>
<feature type="binding site" evidence="9">
    <location>
        <position position="250"/>
    </location>
    <ligand>
        <name>K(+)</name>
        <dbReference type="ChEBI" id="CHEBI:29103"/>
    </ligand>
</feature>
<comment type="catalytic activity">
    <reaction evidence="9">
        <text>D-ribose + ATP = D-ribose 5-phosphate + ADP + H(+)</text>
        <dbReference type="Rhea" id="RHEA:13697"/>
        <dbReference type="ChEBI" id="CHEBI:15378"/>
        <dbReference type="ChEBI" id="CHEBI:30616"/>
        <dbReference type="ChEBI" id="CHEBI:47013"/>
        <dbReference type="ChEBI" id="CHEBI:78346"/>
        <dbReference type="ChEBI" id="CHEBI:456216"/>
        <dbReference type="EC" id="2.7.1.15"/>
    </reaction>
</comment>
<feature type="binding site" evidence="9">
    <location>
        <position position="254"/>
    </location>
    <ligand>
        <name>substrate</name>
    </ligand>
</feature>
<evidence type="ECO:0000256" key="7">
    <source>
        <dbReference type="ARBA" id="ARBA00022958"/>
    </source>
</evidence>
<dbReference type="EMBL" id="MPLS01000007">
    <property type="protein sequence ID" value="ORI98193.1"/>
    <property type="molecule type" value="Genomic_DNA"/>
</dbReference>
<feature type="binding site" evidence="9">
    <location>
        <begin position="222"/>
        <end position="227"/>
    </location>
    <ligand>
        <name>ATP</name>
        <dbReference type="ChEBI" id="CHEBI:30616"/>
    </ligand>
</feature>
<feature type="active site" description="Proton acceptor" evidence="9">
    <location>
        <position position="254"/>
    </location>
</feature>
<sequence length="315" mass="32959">MPNKVLIIGSLNIDTIQMIESMPQQGETIAVQNQASTFGGKGANQAVAAARQGADVTFIGAVGDDERGRAFKQLLDDEGISTKYIFTKKQPTGSATIMLENDGHNTIMVYGGANMALSVADIQQAKEAIAEADVVVAQLEVPTAVVAEGFAIARKHGALTILNPAPITSHLDDTIILNTDLIIPNETEAAALAGTEPTTAPEKLPALVDQLKAKGLHNTIITLGGDGVYYNVHNQHNQLPIFKVKAVDTTAAGDTFIGTVAANISANMTDLDMIVTRSCFASSLTVSRSGAIVSIPNKQEVDAGLANQAKVTTRG</sequence>
<keyword evidence="6 9" id="KW-0460">Magnesium</keyword>